<evidence type="ECO:0000256" key="2">
    <source>
        <dbReference type="ARBA" id="ARBA00021978"/>
    </source>
</evidence>
<organism evidence="6">
    <name type="scientific">Timema douglasi</name>
    <name type="common">Walking stick</name>
    <dbReference type="NCBI Taxonomy" id="61478"/>
    <lineage>
        <taxon>Eukaryota</taxon>
        <taxon>Metazoa</taxon>
        <taxon>Ecdysozoa</taxon>
        <taxon>Arthropoda</taxon>
        <taxon>Hexapoda</taxon>
        <taxon>Insecta</taxon>
        <taxon>Pterygota</taxon>
        <taxon>Neoptera</taxon>
        <taxon>Polyneoptera</taxon>
        <taxon>Phasmatodea</taxon>
        <taxon>Timematodea</taxon>
        <taxon>Timematoidea</taxon>
        <taxon>Timematidae</taxon>
        <taxon>Timema</taxon>
    </lineage>
</organism>
<dbReference type="AlphaFoldDB" id="A0A7R8Z5L7"/>
<comment type="similarity">
    <text evidence="1">Belongs to the GPATCH11 family.</text>
</comment>
<evidence type="ECO:0000313" key="6">
    <source>
        <dbReference type="EMBL" id="CAD7197045.1"/>
    </source>
</evidence>
<dbReference type="EMBL" id="OA565460">
    <property type="protein sequence ID" value="CAD7197045.1"/>
    <property type="molecule type" value="Genomic_DNA"/>
</dbReference>
<feature type="compositionally biased region" description="Basic and acidic residues" evidence="4">
    <location>
        <begin position="286"/>
        <end position="302"/>
    </location>
</feature>
<dbReference type="Pfam" id="PF01585">
    <property type="entry name" value="G-patch"/>
    <property type="match status" value="1"/>
</dbReference>
<dbReference type="PANTHER" id="PTHR21032">
    <property type="entry name" value="G PATCH DOMAIN-CONTAINING PROTEIN 11"/>
    <property type="match status" value="1"/>
</dbReference>
<dbReference type="SMART" id="SM00443">
    <property type="entry name" value="G_patch"/>
    <property type="match status" value="1"/>
</dbReference>
<evidence type="ECO:0000259" key="5">
    <source>
        <dbReference type="PROSITE" id="PS50174"/>
    </source>
</evidence>
<gene>
    <name evidence="6" type="ORF">TDIB3V08_LOCUS3368</name>
</gene>
<dbReference type="GO" id="GO:0000776">
    <property type="term" value="C:kinetochore"/>
    <property type="evidence" value="ECO:0007669"/>
    <property type="project" value="TreeGrafter"/>
</dbReference>
<feature type="domain" description="G-patch" evidence="5">
    <location>
        <begin position="159"/>
        <end position="205"/>
    </location>
</feature>
<sequence>MWKNSHEFAWDRAKGNIFDPKEAQTPTSKKGPATKQTLTNKPKTKQQLASKKKTQKTTEAESWYCNVCQEYEVKDMRFSVNKENFEVAGICLELNVKRITTSIPNDVRPGLIRDHSLQRQAEMDKKKQQTNMKNKELFRSHRAVELERREEGLSSAISNNNKGFALMQKMGYKPGTGIGKSGSGRVEPVTIALKTDRQGIGRETALRRLAVEKAAIRQRQRQRREQEFTVENFRAHRSQKHLEIQTAKDLRSCQRVCEGLDKGQGYNEPAEPWFWLTREKEDDDDHHDNEVQGQDEKTRTTDESGEDDDEEEEEEEEIEFQPSEKLDMLSNYLRQTYCYCVWCGTQYDDDKDMRDNCPGPTREDH</sequence>
<feature type="region of interest" description="Disordered" evidence="4">
    <location>
        <begin position="281"/>
        <end position="326"/>
    </location>
</feature>
<dbReference type="PANTHER" id="PTHR21032:SF0">
    <property type="entry name" value="G PATCH DOMAIN-CONTAINING PROTEIN 11"/>
    <property type="match status" value="1"/>
</dbReference>
<dbReference type="InterPro" id="IPR000467">
    <property type="entry name" value="G_patch_dom"/>
</dbReference>
<dbReference type="InterPro" id="IPR025239">
    <property type="entry name" value="DUF4187"/>
</dbReference>
<dbReference type="InterPro" id="IPR039249">
    <property type="entry name" value="GPATCH11"/>
</dbReference>
<evidence type="ECO:0000256" key="4">
    <source>
        <dbReference type="SAM" id="MobiDB-lite"/>
    </source>
</evidence>
<protein>
    <recommendedName>
        <fullName evidence="2">G patch domain-containing protein 11</fullName>
    </recommendedName>
    <alternativeName>
        <fullName evidence="3">Coiled-coil domain-containing protein 75</fullName>
    </alternativeName>
</protein>
<feature type="region of interest" description="Disordered" evidence="4">
    <location>
        <begin position="1"/>
        <end position="55"/>
    </location>
</feature>
<feature type="compositionally biased region" description="Basic and acidic residues" evidence="4">
    <location>
        <begin position="1"/>
        <end position="22"/>
    </location>
</feature>
<feature type="compositionally biased region" description="Acidic residues" evidence="4">
    <location>
        <begin position="303"/>
        <end position="319"/>
    </location>
</feature>
<feature type="compositionally biased region" description="Polar residues" evidence="4">
    <location>
        <begin position="24"/>
        <end position="49"/>
    </location>
</feature>
<dbReference type="GO" id="GO:0003676">
    <property type="term" value="F:nucleic acid binding"/>
    <property type="evidence" value="ECO:0007669"/>
    <property type="project" value="InterPro"/>
</dbReference>
<reference evidence="6" key="1">
    <citation type="submission" date="2020-11" db="EMBL/GenBank/DDBJ databases">
        <authorList>
            <person name="Tran Van P."/>
        </authorList>
    </citation>
    <scope>NUCLEOTIDE SEQUENCE</scope>
</reference>
<proteinExistence type="inferred from homology"/>
<evidence type="ECO:0000256" key="1">
    <source>
        <dbReference type="ARBA" id="ARBA00007140"/>
    </source>
</evidence>
<evidence type="ECO:0000256" key="3">
    <source>
        <dbReference type="ARBA" id="ARBA00030688"/>
    </source>
</evidence>
<name>A0A7R8Z5L7_TIMDO</name>
<accession>A0A7R8Z5L7</accession>
<dbReference type="PROSITE" id="PS50174">
    <property type="entry name" value="G_PATCH"/>
    <property type="match status" value="1"/>
</dbReference>
<dbReference type="SMART" id="SM01173">
    <property type="entry name" value="DUF4187"/>
    <property type="match status" value="1"/>
</dbReference>
<dbReference type="Pfam" id="PF13821">
    <property type="entry name" value="DUF4187"/>
    <property type="match status" value="1"/>
</dbReference>